<reference evidence="1 2" key="1">
    <citation type="journal article" date="2019" name="Commun. Biol.">
        <title>The bagworm genome reveals a unique fibroin gene that provides high tensile strength.</title>
        <authorList>
            <person name="Kono N."/>
            <person name="Nakamura H."/>
            <person name="Ohtoshi R."/>
            <person name="Tomita M."/>
            <person name="Numata K."/>
            <person name="Arakawa K."/>
        </authorList>
    </citation>
    <scope>NUCLEOTIDE SEQUENCE [LARGE SCALE GENOMIC DNA]</scope>
</reference>
<proteinExistence type="predicted"/>
<dbReference type="AlphaFoldDB" id="A0A4C1Y742"/>
<evidence type="ECO:0000313" key="2">
    <source>
        <dbReference type="Proteomes" id="UP000299102"/>
    </source>
</evidence>
<protein>
    <submittedName>
        <fullName evidence="1">Uncharacterized protein</fullName>
    </submittedName>
</protein>
<dbReference type="EMBL" id="BGZK01001103">
    <property type="protein sequence ID" value="GBP71300.1"/>
    <property type="molecule type" value="Genomic_DNA"/>
</dbReference>
<gene>
    <name evidence="1" type="ORF">EVAR_60866_1</name>
</gene>
<comment type="caution">
    <text evidence="1">The sequence shown here is derived from an EMBL/GenBank/DDBJ whole genome shotgun (WGS) entry which is preliminary data.</text>
</comment>
<accession>A0A4C1Y742</accession>
<organism evidence="1 2">
    <name type="scientific">Eumeta variegata</name>
    <name type="common">Bagworm moth</name>
    <name type="synonym">Eumeta japonica</name>
    <dbReference type="NCBI Taxonomy" id="151549"/>
    <lineage>
        <taxon>Eukaryota</taxon>
        <taxon>Metazoa</taxon>
        <taxon>Ecdysozoa</taxon>
        <taxon>Arthropoda</taxon>
        <taxon>Hexapoda</taxon>
        <taxon>Insecta</taxon>
        <taxon>Pterygota</taxon>
        <taxon>Neoptera</taxon>
        <taxon>Endopterygota</taxon>
        <taxon>Lepidoptera</taxon>
        <taxon>Glossata</taxon>
        <taxon>Ditrysia</taxon>
        <taxon>Tineoidea</taxon>
        <taxon>Psychidae</taxon>
        <taxon>Oiketicinae</taxon>
        <taxon>Eumeta</taxon>
    </lineage>
</organism>
<name>A0A4C1Y742_EUMVA</name>
<sequence>MCIHGDRFYPLATTDCVEYIQQRAKILFSDSRYYKNGVWENLSVAFIRMIPRGAPVDHPGAGRLPAENIKAKHYAHYGRLPVTTFSGKSNFGEDTAFDITLI</sequence>
<evidence type="ECO:0000313" key="1">
    <source>
        <dbReference type="EMBL" id="GBP71300.1"/>
    </source>
</evidence>
<keyword evidence="2" id="KW-1185">Reference proteome</keyword>
<dbReference type="Proteomes" id="UP000299102">
    <property type="component" value="Unassembled WGS sequence"/>
</dbReference>